<dbReference type="RefSeq" id="WP_120101834.1">
    <property type="nucleotide sequence ID" value="NZ_CP031843.2"/>
</dbReference>
<dbReference type="KEGG" id="bky:D1093_07970"/>
<dbReference type="Proteomes" id="UP000321940">
    <property type="component" value="Chromosome"/>
</dbReference>
<proteinExistence type="predicted"/>
<gene>
    <name evidence="1" type="ORF">D1093_07970</name>
</gene>
<evidence type="ECO:0000313" key="2">
    <source>
        <dbReference type="Proteomes" id="UP000321940"/>
    </source>
</evidence>
<organism evidence="1 2">
    <name type="scientific">Bartonella kosoyi</name>
    <dbReference type="NCBI Taxonomy" id="2133959"/>
    <lineage>
        <taxon>Bacteria</taxon>
        <taxon>Pseudomonadati</taxon>
        <taxon>Pseudomonadota</taxon>
        <taxon>Alphaproteobacteria</taxon>
        <taxon>Hyphomicrobiales</taxon>
        <taxon>Bartonellaceae</taxon>
        <taxon>Bartonella</taxon>
    </lineage>
</organism>
<dbReference type="EMBL" id="CP031843">
    <property type="protein sequence ID" value="QEE09538.1"/>
    <property type="molecule type" value="Genomic_DNA"/>
</dbReference>
<protein>
    <submittedName>
        <fullName evidence="1">Uncharacterized protein</fullName>
    </submittedName>
</protein>
<sequence length="60" mass="7155">MCVKKLWKYQKNDFGVFIEHKNNLEHEGRRLLECDTCDQCSYEVGCSFDDAMVYNEVCLR</sequence>
<reference evidence="1 2" key="1">
    <citation type="journal article" date="2020" name="Int. J. Syst. Evol. Microbiol.">
        <title>Bartonella kosoyi sp. nov. and Bartonella krasnovii sp. nov., two novel species closely related to the zoonotic Bartonella elizabethae, isolated from black rats and wild desert rodent-fleas.</title>
        <authorList>
            <person name="Gutierrez R."/>
            <person name="Shalit T."/>
            <person name="Markus B."/>
            <person name="Yuan C."/>
            <person name="Nachum-Biala Y."/>
            <person name="Elad D."/>
            <person name="Harrus S."/>
        </authorList>
    </citation>
    <scope>NUCLEOTIDE SEQUENCE [LARGE SCALE GENOMIC DNA]</scope>
    <source>
        <strain evidence="1 2">Tel Aviv</strain>
    </source>
</reference>
<evidence type="ECO:0000313" key="1">
    <source>
        <dbReference type="EMBL" id="QEE09538.1"/>
    </source>
</evidence>
<accession>A0A5B9CYH6</accession>
<dbReference type="AlphaFoldDB" id="A0A5B9CYH6"/>
<keyword evidence="2" id="KW-1185">Reference proteome</keyword>
<name>A0A5B9CYH6_9HYPH</name>